<organism evidence="2 3">
    <name type="scientific">Trifolium medium</name>
    <dbReference type="NCBI Taxonomy" id="97028"/>
    <lineage>
        <taxon>Eukaryota</taxon>
        <taxon>Viridiplantae</taxon>
        <taxon>Streptophyta</taxon>
        <taxon>Embryophyta</taxon>
        <taxon>Tracheophyta</taxon>
        <taxon>Spermatophyta</taxon>
        <taxon>Magnoliopsida</taxon>
        <taxon>eudicotyledons</taxon>
        <taxon>Gunneridae</taxon>
        <taxon>Pentapetalae</taxon>
        <taxon>rosids</taxon>
        <taxon>fabids</taxon>
        <taxon>Fabales</taxon>
        <taxon>Fabaceae</taxon>
        <taxon>Papilionoideae</taxon>
        <taxon>50 kb inversion clade</taxon>
        <taxon>NPAAA clade</taxon>
        <taxon>Hologalegina</taxon>
        <taxon>IRL clade</taxon>
        <taxon>Trifolieae</taxon>
        <taxon>Trifolium</taxon>
    </lineage>
</organism>
<evidence type="ECO:0000313" key="3">
    <source>
        <dbReference type="Proteomes" id="UP000265520"/>
    </source>
</evidence>
<name>A0A392RYB8_9FABA</name>
<evidence type="ECO:0000313" key="2">
    <source>
        <dbReference type="EMBL" id="MCI41608.1"/>
    </source>
</evidence>
<reference evidence="2 3" key="1">
    <citation type="journal article" date="2018" name="Front. Plant Sci.">
        <title>Red Clover (Trifolium pratense) and Zigzag Clover (T. medium) - A Picture of Genomic Similarities and Differences.</title>
        <authorList>
            <person name="Dluhosova J."/>
            <person name="Istvanek J."/>
            <person name="Nedelnik J."/>
            <person name="Repkova J."/>
        </authorList>
    </citation>
    <scope>NUCLEOTIDE SEQUENCE [LARGE SCALE GENOMIC DNA]</scope>
    <source>
        <strain evidence="3">cv. 10/8</strain>
        <tissue evidence="2">Leaf</tissue>
    </source>
</reference>
<dbReference type="AlphaFoldDB" id="A0A392RYB8"/>
<keyword evidence="1" id="KW-0472">Membrane</keyword>
<protein>
    <submittedName>
        <fullName evidence="2">Uncharacterized protein</fullName>
    </submittedName>
</protein>
<comment type="caution">
    <text evidence="2">The sequence shown here is derived from an EMBL/GenBank/DDBJ whole genome shotgun (WGS) entry which is preliminary data.</text>
</comment>
<dbReference type="EMBL" id="LXQA010294272">
    <property type="protein sequence ID" value="MCI41608.1"/>
    <property type="molecule type" value="Genomic_DNA"/>
</dbReference>
<accession>A0A392RYB8</accession>
<proteinExistence type="predicted"/>
<feature type="transmembrane region" description="Helical" evidence="1">
    <location>
        <begin position="20"/>
        <end position="42"/>
    </location>
</feature>
<keyword evidence="1" id="KW-0812">Transmembrane</keyword>
<evidence type="ECO:0000256" key="1">
    <source>
        <dbReference type="SAM" id="Phobius"/>
    </source>
</evidence>
<feature type="non-terminal residue" evidence="2">
    <location>
        <position position="46"/>
    </location>
</feature>
<sequence>MTAAAVGQALLRRYDIQRRFWESVGITAASMVASVALIFAAVSNCR</sequence>
<keyword evidence="1" id="KW-1133">Transmembrane helix</keyword>
<dbReference type="Proteomes" id="UP000265520">
    <property type="component" value="Unassembled WGS sequence"/>
</dbReference>
<keyword evidence="3" id="KW-1185">Reference proteome</keyword>